<keyword evidence="1" id="KW-0175">Coiled coil</keyword>
<name>A1B9F8_PARDP</name>
<dbReference type="AlphaFoldDB" id="A1B9F8"/>
<evidence type="ECO:0000313" key="3">
    <source>
        <dbReference type="Proteomes" id="UP000000361"/>
    </source>
</evidence>
<dbReference type="EMBL" id="CP000490">
    <property type="protein sequence ID" value="ABL72152.1"/>
    <property type="molecule type" value="Genomic_DNA"/>
</dbReference>
<dbReference type="STRING" id="318586.Pden_4086"/>
<dbReference type="KEGG" id="pde:Pden_4086"/>
<proteinExistence type="predicted"/>
<accession>A1B9F8</accession>
<dbReference type="RefSeq" id="WP_011750320.1">
    <property type="nucleotide sequence ID" value="NC_008687.1"/>
</dbReference>
<reference evidence="3" key="1">
    <citation type="submission" date="2006-12" db="EMBL/GenBank/DDBJ databases">
        <title>Complete sequence of chromosome 2 of Paracoccus denitrificans PD1222.</title>
        <authorList>
            <person name="Copeland A."/>
            <person name="Lucas S."/>
            <person name="Lapidus A."/>
            <person name="Barry K."/>
            <person name="Detter J.C."/>
            <person name="Glavina del Rio T."/>
            <person name="Hammon N."/>
            <person name="Israni S."/>
            <person name="Dalin E."/>
            <person name="Tice H."/>
            <person name="Pitluck S."/>
            <person name="Munk A.C."/>
            <person name="Brettin T."/>
            <person name="Bruce D."/>
            <person name="Han C."/>
            <person name="Tapia R."/>
            <person name="Gilna P."/>
            <person name="Schmutz J."/>
            <person name="Larimer F."/>
            <person name="Land M."/>
            <person name="Hauser L."/>
            <person name="Kyrpides N."/>
            <person name="Lykidis A."/>
            <person name="Spiro S."/>
            <person name="Richardson D.J."/>
            <person name="Moir J.W.B."/>
            <person name="Ferguson S.J."/>
            <person name="van Spanning R.J.M."/>
            <person name="Richardson P."/>
        </authorList>
    </citation>
    <scope>NUCLEOTIDE SEQUENCE [LARGE SCALE GENOMIC DNA]</scope>
    <source>
        <strain evidence="3">Pd 1222</strain>
    </source>
</reference>
<dbReference type="GeneID" id="93453751"/>
<organism evidence="2 3">
    <name type="scientific">Paracoccus denitrificans (strain Pd 1222)</name>
    <dbReference type="NCBI Taxonomy" id="318586"/>
    <lineage>
        <taxon>Bacteria</taxon>
        <taxon>Pseudomonadati</taxon>
        <taxon>Pseudomonadota</taxon>
        <taxon>Alphaproteobacteria</taxon>
        <taxon>Rhodobacterales</taxon>
        <taxon>Paracoccaceae</taxon>
        <taxon>Paracoccus</taxon>
    </lineage>
</organism>
<dbReference type="EnsemblBacteria" id="ABL72152">
    <property type="protein sequence ID" value="ABL72152"/>
    <property type="gene ID" value="Pden_4086"/>
</dbReference>
<feature type="coiled-coil region" evidence="1">
    <location>
        <begin position="23"/>
        <end position="71"/>
    </location>
</feature>
<sequence>MSDDLIERLRTITSSGCNPYSACHEAAVELARLRAEVERLRGVLRKRTEEADRADERADKAEAALADERAHADALAAALHNAVKALEMVTDQNAIKNSRVDIAFAACVEAASIGRKALSDQNPIKNRARRQG</sequence>
<protein>
    <submittedName>
        <fullName evidence="2">Uncharacterized protein</fullName>
    </submittedName>
</protein>
<gene>
    <name evidence="2" type="ordered locus">Pden_4086</name>
</gene>
<keyword evidence="3" id="KW-1185">Reference proteome</keyword>
<dbReference type="HOGENOM" id="CLU_1915039_0_0_5"/>
<dbReference type="Proteomes" id="UP000000361">
    <property type="component" value="Chromosome 2"/>
</dbReference>
<evidence type="ECO:0000313" key="2">
    <source>
        <dbReference type="EMBL" id="ABL72152.1"/>
    </source>
</evidence>
<evidence type="ECO:0000256" key="1">
    <source>
        <dbReference type="SAM" id="Coils"/>
    </source>
</evidence>